<keyword evidence="6" id="KW-1185">Reference proteome</keyword>
<evidence type="ECO:0000313" key="5">
    <source>
        <dbReference type="EMBL" id="SJL83513.1"/>
    </source>
</evidence>
<keyword evidence="2 5" id="KW-0328">Glycosyltransferase</keyword>
<dbReference type="EMBL" id="FUFT01000003">
    <property type="protein sequence ID" value="SJL83513.1"/>
    <property type="molecule type" value="Genomic_DNA"/>
</dbReference>
<dbReference type="InterPro" id="IPR001173">
    <property type="entry name" value="Glyco_trans_2-like"/>
</dbReference>
<proteinExistence type="inferred from homology"/>
<dbReference type="PANTHER" id="PTHR43685">
    <property type="entry name" value="GLYCOSYLTRANSFERASE"/>
    <property type="match status" value="1"/>
</dbReference>
<comment type="similarity">
    <text evidence="1">Belongs to the glycosyltransferase 2 family.</text>
</comment>
<evidence type="ECO:0000256" key="3">
    <source>
        <dbReference type="ARBA" id="ARBA00022679"/>
    </source>
</evidence>
<dbReference type="OrthoDB" id="9801954at2"/>
<dbReference type="Gene3D" id="3.90.550.10">
    <property type="entry name" value="Spore Coat Polysaccharide Biosynthesis Protein SpsA, Chain A"/>
    <property type="match status" value="1"/>
</dbReference>
<evidence type="ECO:0000259" key="4">
    <source>
        <dbReference type="Pfam" id="PF00535"/>
    </source>
</evidence>
<dbReference type="AlphaFoldDB" id="A0A1R4B3N3"/>
<evidence type="ECO:0000313" key="6">
    <source>
        <dbReference type="Proteomes" id="UP000189475"/>
    </source>
</evidence>
<gene>
    <name evidence="5" type="primary">epsE_1</name>
    <name evidence="5" type="ORF">VPAL9027_01481</name>
</gene>
<sequence>MKLTVVSIYHNRQDYIQESIDSVVEQLSDNMQLLLVDDGSTDDTYIRLKEFERNNVKVITQKNMGFTKTIINVIENSDSEFVAIHGSGDVSLPGRLKHQLEFLESNPDYGVVGCYCHFTDMVTKDNISTFGHDIDGDVSTKLLSYNIYTHGEVMFTKSFYDQVGGYRKEFKYSQDYDLWLRMSSVCKFHTLKQTFYKRMVNVDGSVNSNAHKLYHQLLFSEFAKYCHTKRLNHDKDPLDSNGTASLLEFTINSKSLIKLWKKSILEGKDFLTYCPSNSFNYILRLSVPVLYPFRSLLSKIFGKNKV</sequence>
<dbReference type="EC" id="2.4.-.-" evidence="5"/>
<dbReference type="Proteomes" id="UP000189475">
    <property type="component" value="Unassembled WGS sequence"/>
</dbReference>
<reference evidence="5 6" key="1">
    <citation type="submission" date="2017-02" db="EMBL/GenBank/DDBJ databases">
        <authorList>
            <person name="Peterson S.W."/>
        </authorList>
    </citation>
    <scope>NUCLEOTIDE SEQUENCE [LARGE SCALE GENOMIC DNA]</scope>
    <source>
        <strain evidence="5 6">CECT 9027</strain>
    </source>
</reference>
<keyword evidence="3 5" id="KW-0808">Transferase</keyword>
<accession>A0A1R4B3N3</accession>
<feature type="domain" description="Glycosyltransferase 2-like" evidence="4">
    <location>
        <begin position="4"/>
        <end position="128"/>
    </location>
</feature>
<dbReference type="GO" id="GO:0016757">
    <property type="term" value="F:glycosyltransferase activity"/>
    <property type="evidence" value="ECO:0007669"/>
    <property type="project" value="UniProtKB-KW"/>
</dbReference>
<evidence type="ECO:0000256" key="2">
    <source>
        <dbReference type="ARBA" id="ARBA00022676"/>
    </source>
</evidence>
<organism evidence="5 6">
    <name type="scientific">Vibrio palustris</name>
    <dbReference type="NCBI Taxonomy" id="1918946"/>
    <lineage>
        <taxon>Bacteria</taxon>
        <taxon>Pseudomonadati</taxon>
        <taxon>Pseudomonadota</taxon>
        <taxon>Gammaproteobacteria</taxon>
        <taxon>Vibrionales</taxon>
        <taxon>Vibrionaceae</taxon>
        <taxon>Vibrio</taxon>
    </lineage>
</organism>
<dbReference type="SUPFAM" id="SSF53448">
    <property type="entry name" value="Nucleotide-diphospho-sugar transferases"/>
    <property type="match status" value="1"/>
</dbReference>
<dbReference type="PANTHER" id="PTHR43685:SF5">
    <property type="entry name" value="GLYCOSYLTRANSFERASE EPSE-RELATED"/>
    <property type="match status" value="1"/>
</dbReference>
<evidence type="ECO:0000256" key="1">
    <source>
        <dbReference type="ARBA" id="ARBA00006739"/>
    </source>
</evidence>
<dbReference type="InterPro" id="IPR050834">
    <property type="entry name" value="Glycosyltransf_2"/>
</dbReference>
<dbReference type="CDD" id="cd00761">
    <property type="entry name" value="Glyco_tranf_GTA_type"/>
    <property type="match status" value="1"/>
</dbReference>
<dbReference type="Pfam" id="PF00535">
    <property type="entry name" value="Glycos_transf_2"/>
    <property type="match status" value="1"/>
</dbReference>
<dbReference type="RefSeq" id="WP_077313793.1">
    <property type="nucleotide sequence ID" value="NZ_AP024887.1"/>
</dbReference>
<dbReference type="InterPro" id="IPR029044">
    <property type="entry name" value="Nucleotide-diphossugar_trans"/>
</dbReference>
<name>A0A1R4B3N3_9VIBR</name>
<protein>
    <submittedName>
        <fullName evidence="5">Putative glycosyltransferase EpsE</fullName>
        <ecNumber evidence="5">2.4.-.-</ecNumber>
    </submittedName>
</protein>
<dbReference type="STRING" id="1918946.VPAL9027_01481"/>